<accession>A0A0J9TN44</accession>
<dbReference type="AlphaFoldDB" id="A0A0J9TN44"/>
<organism evidence="1 2">
    <name type="scientific">Plasmodium vivax North Korean</name>
    <dbReference type="NCBI Taxonomy" id="1035514"/>
    <lineage>
        <taxon>Eukaryota</taxon>
        <taxon>Sar</taxon>
        <taxon>Alveolata</taxon>
        <taxon>Apicomplexa</taxon>
        <taxon>Aconoidasida</taxon>
        <taxon>Haemosporida</taxon>
        <taxon>Plasmodiidae</taxon>
        <taxon>Plasmodium</taxon>
        <taxon>Plasmodium (Plasmodium)</taxon>
    </lineage>
</organism>
<proteinExistence type="predicted"/>
<evidence type="ECO:0000313" key="1">
    <source>
        <dbReference type="EMBL" id="KMZ96177.1"/>
    </source>
</evidence>
<evidence type="ECO:0000313" key="2">
    <source>
        <dbReference type="Proteomes" id="UP000053239"/>
    </source>
</evidence>
<dbReference type="Proteomes" id="UP000053239">
    <property type="component" value="Unassembled WGS sequence"/>
</dbReference>
<name>A0A0J9TN44_PLAVI</name>
<dbReference type="EMBL" id="KQ235644">
    <property type="protein sequence ID" value="KMZ96177.1"/>
    <property type="molecule type" value="Genomic_DNA"/>
</dbReference>
<sequence length="105" mass="13824">MKKLYELYDYFTELKQREDHQLCKKEYKYTVDTMEEHLPDLPFQFLHHKHKDWKNQNKYWKKKHKYWKNQNKYLKKKHKYWKNKYRKSLNQHYQYPKKNFHYHDH</sequence>
<gene>
    <name evidence="1" type="ORF">PVNG_06350</name>
</gene>
<reference evidence="1 2" key="1">
    <citation type="submission" date="2011-09" db="EMBL/GenBank/DDBJ databases">
        <title>The Genome Sequence of Plasmodium vivax North Korean.</title>
        <authorList>
            <consortium name="The Broad Institute Genome Sequencing Platform"/>
            <consortium name="The Broad Institute Genome Sequencing Center for Infectious Disease"/>
            <person name="Neafsey D."/>
            <person name="Carlton J."/>
            <person name="Barnwell J."/>
            <person name="Collins W."/>
            <person name="Escalante A."/>
            <person name="Mullikin J."/>
            <person name="Saul A."/>
            <person name="Guigo R."/>
            <person name="Camara F."/>
            <person name="Young S.K."/>
            <person name="Zeng Q."/>
            <person name="Gargeya S."/>
            <person name="Fitzgerald M."/>
            <person name="Haas B."/>
            <person name="Abouelleil A."/>
            <person name="Alvarado L."/>
            <person name="Arachchi H.M."/>
            <person name="Berlin A."/>
            <person name="Brown A."/>
            <person name="Chapman S.B."/>
            <person name="Chen Z."/>
            <person name="Dunbar C."/>
            <person name="Freedman E."/>
            <person name="Gearin G."/>
            <person name="Gellesch M."/>
            <person name="Goldberg J."/>
            <person name="Griggs A."/>
            <person name="Gujja S."/>
            <person name="Heiman D."/>
            <person name="Howarth C."/>
            <person name="Larson L."/>
            <person name="Lui A."/>
            <person name="MacDonald P.J.P."/>
            <person name="Montmayeur A."/>
            <person name="Murphy C."/>
            <person name="Neiman D."/>
            <person name="Pearson M."/>
            <person name="Priest M."/>
            <person name="Roberts A."/>
            <person name="Saif S."/>
            <person name="Shea T."/>
            <person name="Shenoy N."/>
            <person name="Sisk P."/>
            <person name="Stolte C."/>
            <person name="Sykes S."/>
            <person name="Wortman J."/>
            <person name="Nusbaum C."/>
            <person name="Birren B."/>
        </authorList>
    </citation>
    <scope>NUCLEOTIDE SEQUENCE [LARGE SCALE GENOMIC DNA]</scope>
    <source>
        <strain evidence="1 2">North Korean</strain>
    </source>
</reference>
<protein>
    <submittedName>
        <fullName evidence="1">Uncharacterized protein</fullName>
    </submittedName>
</protein>